<evidence type="ECO:0000313" key="2">
    <source>
        <dbReference type="EMBL" id="KAK0629732.1"/>
    </source>
</evidence>
<keyword evidence="1" id="KW-0812">Transmembrane</keyword>
<accession>A0AA39X9D3</accession>
<dbReference type="EMBL" id="JAULSR010000002">
    <property type="protein sequence ID" value="KAK0629732.1"/>
    <property type="molecule type" value="Genomic_DNA"/>
</dbReference>
<keyword evidence="1" id="KW-1133">Transmembrane helix</keyword>
<organism evidence="2 3">
    <name type="scientific">Bombardia bombarda</name>
    <dbReference type="NCBI Taxonomy" id="252184"/>
    <lineage>
        <taxon>Eukaryota</taxon>
        <taxon>Fungi</taxon>
        <taxon>Dikarya</taxon>
        <taxon>Ascomycota</taxon>
        <taxon>Pezizomycotina</taxon>
        <taxon>Sordariomycetes</taxon>
        <taxon>Sordariomycetidae</taxon>
        <taxon>Sordariales</taxon>
        <taxon>Lasiosphaeriaceae</taxon>
        <taxon>Bombardia</taxon>
    </lineage>
</organism>
<keyword evidence="1" id="KW-0472">Membrane</keyword>
<evidence type="ECO:0000313" key="3">
    <source>
        <dbReference type="Proteomes" id="UP001174934"/>
    </source>
</evidence>
<protein>
    <submittedName>
        <fullName evidence="2">Uncharacterized protein</fullName>
    </submittedName>
</protein>
<proteinExistence type="predicted"/>
<dbReference type="AlphaFoldDB" id="A0AA39X9D3"/>
<evidence type="ECO:0000256" key="1">
    <source>
        <dbReference type="SAM" id="Phobius"/>
    </source>
</evidence>
<name>A0AA39X9D3_9PEZI</name>
<keyword evidence="3" id="KW-1185">Reference proteome</keyword>
<gene>
    <name evidence="2" type="ORF">B0T17DRAFT_196173</name>
</gene>
<comment type="caution">
    <text evidence="2">The sequence shown here is derived from an EMBL/GenBank/DDBJ whole genome shotgun (WGS) entry which is preliminary data.</text>
</comment>
<dbReference type="Proteomes" id="UP001174934">
    <property type="component" value="Unassembled WGS sequence"/>
</dbReference>
<reference evidence="2" key="1">
    <citation type="submission" date="2023-06" db="EMBL/GenBank/DDBJ databases">
        <title>Genome-scale phylogeny and comparative genomics of the fungal order Sordariales.</title>
        <authorList>
            <consortium name="Lawrence Berkeley National Laboratory"/>
            <person name="Hensen N."/>
            <person name="Bonometti L."/>
            <person name="Westerberg I."/>
            <person name="Brannstrom I.O."/>
            <person name="Guillou S."/>
            <person name="Cros-Aarteil S."/>
            <person name="Calhoun S."/>
            <person name="Haridas S."/>
            <person name="Kuo A."/>
            <person name="Mondo S."/>
            <person name="Pangilinan J."/>
            <person name="Riley R."/>
            <person name="LaButti K."/>
            <person name="Andreopoulos B."/>
            <person name="Lipzen A."/>
            <person name="Chen C."/>
            <person name="Yanf M."/>
            <person name="Daum C."/>
            <person name="Ng V."/>
            <person name="Clum A."/>
            <person name="Steindorff A."/>
            <person name="Ohm R."/>
            <person name="Martin F."/>
            <person name="Silar P."/>
            <person name="Natvig D."/>
            <person name="Lalanne C."/>
            <person name="Gautier V."/>
            <person name="Ament-velasquez S.L."/>
            <person name="Kruys A."/>
            <person name="Hutchinson M.I."/>
            <person name="Powell A.J."/>
            <person name="Barry K."/>
            <person name="Miller A.N."/>
            <person name="Grigoriev I.V."/>
            <person name="Debuchy R."/>
            <person name="Gladieux P."/>
            <person name="Thoren M.H."/>
            <person name="Johannesson H."/>
        </authorList>
    </citation>
    <scope>NUCLEOTIDE SEQUENCE</scope>
    <source>
        <strain evidence="2">SMH3391-2</strain>
    </source>
</reference>
<sequence>MTKIGNLPKVVCLWVWVGYLQLCCCCMTWLSLSLPGLLPPLSFTSTVQGLSARASFSSVPSSSQPERTCRGYVSVHLYDRRDGRVQTPSRLSRQTQRWCTTLLVGAKRDLRWMWFDGTENHTYTTARAWPLLCICSSRTKCETINANADAGFPRERSKVEVH</sequence>
<feature type="transmembrane region" description="Helical" evidence="1">
    <location>
        <begin position="12"/>
        <end position="32"/>
    </location>
</feature>